<comment type="similarity">
    <text evidence="2">Belongs to the glycosyltransferase 43 family.</text>
</comment>
<dbReference type="Pfam" id="PF03360">
    <property type="entry name" value="Glyco_transf_43"/>
    <property type="match status" value="1"/>
</dbReference>
<dbReference type="PANTHER" id="PTHR10896:SF65">
    <property type="entry name" value="GALACTOSYLGALACTOSYLXYLOSYLPROTEIN 3-BETA-GLUCURONOSYLTRANSFERASE 3"/>
    <property type="match status" value="1"/>
</dbReference>
<evidence type="ECO:0000256" key="7">
    <source>
        <dbReference type="ARBA" id="ARBA00023136"/>
    </source>
</evidence>
<keyword evidence="8 12" id="KW-0325">Glycoprotein</keyword>
<evidence type="ECO:0008006" key="16">
    <source>
        <dbReference type="Google" id="ProtNLM"/>
    </source>
</evidence>
<dbReference type="GO" id="GO:0050650">
    <property type="term" value="P:chondroitin sulfate proteoglycan biosynthetic process"/>
    <property type="evidence" value="ECO:0007669"/>
    <property type="project" value="TreeGrafter"/>
</dbReference>
<feature type="active site" description="Proton donor/acceptor" evidence="9">
    <location>
        <position position="342"/>
    </location>
</feature>
<dbReference type="InParanoid" id="A0A0G4GQ66"/>
<evidence type="ECO:0000313" key="15">
    <source>
        <dbReference type="Proteomes" id="UP000041254"/>
    </source>
</evidence>
<evidence type="ECO:0000256" key="12">
    <source>
        <dbReference type="PIRSR" id="PIRSR605027-6"/>
    </source>
</evidence>
<keyword evidence="6 13" id="KW-1133">Transmembrane helix</keyword>
<dbReference type="SUPFAM" id="SSF53448">
    <property type="entry name" value="Nucleotide-diphospho-sugar transferases"/>
    <property type="match status" value="1"/>
</dbReference>
<sequence length="392" mass="45061">MRPSLRYVPALLLVILCMVPLYLLWQFSRVKDEPRPTDPVIMTQLANLRVMLEGTKYANSGQSQRLLQLEHLMAQLGDTVSTKETAVATRLSHLEELYRLLADSTTTPAMRRRADRNPHLAAHHTFRESRSPSLSPSTQWVPGLRWVFTVTPTYRRVTQKLDLTRLFNTFALSANVHMIVVEDSMNNTAKVERVLNESTLLHWSHRHVRTTAGLKVKGSEQRNEGIRTIREIVFNETDSELRKAYEDAVVYFADDDNAYDVRILDELRKVRNIGTWPVALSGQRITERCEVDPTTGKIKGYKAWASQRPYPIDTAGFGMHVRFLLHEPPVMFNPHSKMCHLETDFLKQTNVSRYDVEPLADNCTKVYTWHVSTSIKWGGKKAPPNFDEEFDV</sequence>
<evidence type="ECO:0000256" key="1">
    <source>
        <dbReference type="ARBA" id="ARBA00004606"/>
    </source>
</evidence>
<organism evidence="14 15">
    <name type="scientific">Vitrella brassicaformis (strain CCMP3155)</name>
    <dbReference type="NCBI Taxonomy" id="1169540"/>
    <lineage>
        <taxon>Eukaryota</taxon>
        <taxon>Sar</taxon>
        <taxon>Alveolata</taxon>
        <taxon>Colpodellida</taxon>
        <taxon>Vitrellaceae</taxon>
        <taxon>Vitrella</taxon>
    </lineage>
</organism>
<dbReference type="STRING" id="1169540.A0A0G4GQ66"/>
<evidence type="ECO:0000256" key="11">
    <source>
        <dbReference type="PIRSR" id="PIRSR605027-4"/>
    </source>
</evidence>
<dbReference type="GO" id="GO:0046872">
    <property type="term" value="F:metal ion binding"/>
    <property type="evidence" value="ECO:0007669"/>
    <property type="project" value="UniProtKB-KW"/>
</dbReference>
<reference evidence="14 15" key="1">
    <citation type="submission" date="2014-11" db="EMBL/GenBank/DDBJ databases">
        <authorList>
            <person name="Zhu J."/>
            <person name="Qi W."/>
            <person name="Song R."/>
        </authorList>
    </citation>
    <scope>NUCLEOTIDE SEQUENCE [LARGE SCALE GENOMIC DNA]</scope>
</reference>
<dbReference type="GO" id="GO:0000139">
    <property type="term" value="C:Golgi membrane"/>
    <property type="evidence" value="ECO:0007669"/>
    <property type="project" value="TreeGrafter"/>
</dbReference>
<keyword evidence="7 13" id="KW-0472">Membrane</keyword>
<dbReference type="InterPro" id="IPR005027">
    <property type="entry name" value="Glyco_trans_43"/>
</dbReference>
<keyword evidence="15" id="KW-1185">Reference proteome</keyword>
<keyword evidence="5" id="KW-0735">Signal-anchor</keyword>
<evidence type="ECO:0000256" key="9">
    <source>
        <dbReference type="PIRSR" id="PIRSR605027-1"/>
    </source>
</evidence>
<dbReference type="OrthoDB" id="675023at2759"/>
<evidence type="ECO:0000256" key="4">
    <source>
        <dbReference type="ARBA" id="ARBA00022692"/>
    </source>
</evidence>
<feature type="transmembrane region" description="Helical" evidence="13">
    <location>
        <begin position="7"/>
        <end position="25"/>
    </location>
</feature>
<accession>A0A0G4GQ66</accession>
<evidence type="ECO:0000256" key="10">
    <source>
        <dbReference type="PIRSR" id="PIRSR605027-3"/>
    </source>
</evidence>
<comment type="cofactor">
    <cofactor evidence="10">
        <name>Mn(2+)</name>
        <dbReference type="ChEBI" id="CHEBI:29035"/>
    </cofactor>
</comment>
<dbReference type="Gene3D" id="3.90.550.10">
    <property type="entry name" value="Spore Coat Polysaccharide Biosynthesis Protein SpsA, Chain A"/>
    <property type="match status" value="1"/>
</dbReference>
<evidence type="ECO:0000256" key="2">
    <source>
        <dbReference type="ARBA" id="ARBA00007706"/>
    </source>
</evidence>
<dbReference type="PANTHER" id="PTHR10896">
    <property type="entry name" value="GALACTOSYLGALACTOSYLXYLOSYLPROTEIN 3-BETA-GLUCURONOSYLTRANSFERASE BETA-1,3-GLUCURONYLTRANSFERASE"/>
    <property type="match status" value="1"/>
</dbReference>
<comment type="subcellular location">
    <subcellularLocation>
        <location evidence="1">Membrane</location>
        <topology evidence="1">Single-pass type II membrane protein</topology>
    </subcellularLocation>
</comment>
<proteinExistence type="inferred from homology"/>
<evidence type="ECO:0000313" key="14">
    <source>
        <dbReference type="EMBL" id="CEM32542.1"/>
    </source>
</evidence>
<protein>
    <recommendedName>
        <fullName evidence="16">Galactosylgalactosylxylosylprotein 3-beta-glucuronosyltransferase</fullName>
    </recommendedName>
</protein>
<feature type="site" description="Interaction with galactose moiety of substrate glycoprotein" evidence="11">
    <location>
        <position position="287"/>
    </location>
</feature>
<evidence type="ECO:0000256" key="5">
    <source>
        <dbReference type="ARBA" id="ARBA00022968"/>
    </source>
</evidence>
<feature type="binding site" evidence="10">
    <location>
        <position position="256"/>
    </location>
    <ligand>
        <name>Mn(2+)</name>
        <dbReference type="ChEBI" id="CHEBI:29035"/>
    </ligand>
</feature>
<keyword evidence="3" id="KW-0808">Transferase</keyword>
<evidence type="ECO:0000256" key="8">
    <source>
        <dbReference type="ARBA" id="ARBA00023180"/>
    </source>
</evidence>
<feature type="glycosylation site" description="N-linked (GlcNAc...) asparagine" evidence="12">
    <location>
        <position position="362"/>
    </location>
</feature>
<dbReference type="AlphaFoldDB" id="A0A0G4GQ66"/>
<keyword evidence="10" id="KW-0464">Manganese</keyword>
<dbReference type="GO" id="GO:0015018">
    <property type="term" value="F:galactosylgalactosylxylosylprotein 3-beta-glucuronosyltransferase activity"/>
    <property type="evidence" value="ECO:0007669"/>
    <property type="project" value="InterPro"/>
</dbReference>
<dbReference type="EMBL" id="CDMY01000759">
    <property type="protein sequence ID" value="CEM32542.1"/>
    <property type="molecule type" value="Genomic_DNA"/>
</dbReference>
<gene>
    <name evidence="14" type="ORF">Vbra_18308</name>
</gene>
<evidence type="ECO:0000256" key="6">
    <source>
        <dbReference type="ARBA" id="ARBA00022989"/>
    </source>
</evidence>
<evidence type="ECO:0000256" key="3">
    <source>
        <dbReference type="ARBA" id="ARBA00022679"/>
    </source>
</evidence>
<keyword evidence="4 13" id="KW-0812">Transmembrane</keyword>
<dbReference type="GO" id="GO:0005975">
    <property type="term" value="P:carbohydrate metabolic process"/>
    <property type="evidence" value="ECO:0007669"/>
    <property type="project" value="TreeGrafter"/>
</dbReference>
<dbReference type="Proteomes" id="UP000041254">
    <property type="component" value="Unassembled WGS sequence"/>
</dbReference>
<name>A0A0G4GQ66_VITBC</name>
<evidence type="ECO:0000256" key="13">
    <source>
        <dbReference type="SAM" id="Phobius"/>
    </source>
</evidence>
<dbReference type="VEuPathDB" id="CryptoDB:Vbra_18308"/>
<dbReference type="InterPro" id="IPR029044">
    <property type="entry name" value="Nucleotide-diphossugar_trans"/>
</dbReference>
<keyword evidence="10" id="KW-0479">Metal-binding</keyword>
<dbReference type="PhylomeDB" id="A0A0G4GQ66"/>